<dbReference type="RefSeq" id="WP_108386029.1">
    <property type="nucleotide sequence ID" value="NZ_QBUD01000003.1"/>
</dbReference>
<dbReference type="Gene3D" id="3.50.50.60">
    <property type="entry name" value="FAD/NAD(P)-binding domain"/>
    <property type="match status" value="2"/>
</dbReference>
<dbReference type="InterPro" id="IPR050703">
    <property type="entry name" value="Flavin_MAO"/>
</dbReference>
<evidence type="ECO:0000313" key="4">
    <source>
        <dbReference type="EMBL" id="PUB16433.1"/>
    </source>
</evidence>
<dbReference type="Pfam" id="PF01593">
    <property type="entry name" value="Amino_oxidase"/>
    <property type="match status" value="2"/>
</dbReference>
<keyword evidence="5" id="KW-1185">Reference proteome</keyword>
<protein>
    <submittedName>
        <fullName evidence="4">Monoamine oxidase</fullName>
    </submittedName>
</protein>
<feature type="domain" description="Amine oxidase" evidence="3">
    <location>
        <begin position="102"/>
        <end position="342"/>
    </location>
</feature>
<evidence type="ECO:0000313" key="5">
    <source>
        <dbReference type="Proteomes" id="UP000244523"/>
    </source>
</evidence>
<accession>A0A2T6KKE2</accession>
<organism evidence="4 5">
    <name type="scientific">Yoonia sediminilitoris</name>
    <dbReference type="NCBI Taxonomy" id="1286148"/>
    <lineage>
        <taxon>Bacteria</taxon>
        <taxon>Pseudomonadati</taxon>
        <taxon>Pseudomonadota</taxon>
        <taxon>Alphaproteobacteria</taxon>
        <taxon>Rhodobacterales</taxon>
        <taxon>Paracoccaceae</taxon>
        <taxon>Yoonia</taxon>
    </lineage>
</organism>
<dbReference type="OrthoDB" id="337830at2"/>
<evidence type="ECO:0000256" key="2">
    <source>
        <dbReference type="SAM" id="MobiDB-lite"/>
    </source>
</evidence>
<comment type="caution">
    <text evidence="4">The sequence shown here is derived from an EMBL/GenBank/DDBJ whole genome shotgun (WGS) entry which is preliminary data.</text>
</comment>
<feature type="region of interest" description="Disordered" evidence="2">
    <location>
        <begin position="354"/>
        <end position="380"/>
    </location>
</feature>
<dbReference type="EMBL" id="QBUD01000003">
    <property type="protein sequence ID" value="PUB16433.1"/>
    <property type="molecule type" value="Genomic_DNA"/>
</dbReference>
<dbReference type="AlphaFoldDB" id="A0A2T6KKE2"/>
<evidence type="ECO:0000256" key="1">
    <source>
        <dbReference type="ARBA" id="ARBA00005995"/>
    </source>
</evidence>
<comment type="similarity">
    <text evidence="1">Belongs to the flavin monoamine oxidase family.</text>
</comment>
<evidence type="ECO:0000259" key="3">
    <source>
        <dbReference type="Pfam" id="PF01593"/>
    </source>
</evidence>
<proteinExistence type="inferred from homology"/>
<dbReference type="PANTHER" id="PTHR43563:SF1">
    <property type="entry name" value="AMINE OXIDASE [FLAVIN-CONTAINING] B"/>
    <property type="match status" value="1"/>
</dbReference>
<dbReference type="Proteomes" id="UP000244523">
    <property type="component" value="Unassembled WGS sequence"/>
</dbReference>
<feature type="domain" description="Amine oxidase" evidence="3">
    <location>
        <begin position="10"/>
        <end position="79"/>
    </location>
</feature>
<dbReference type="InterPro" id="IPR002937">
    <property type="entry name" value="Amino_oxidase"/>
</dbReference>
<dbReference type="PANTHER" id="PTHR43563">
    <property type="entry name" value="AMINE OXIDASE"/>
    <property type="match status" value="1"/>
</dbReference>
<name>A0A2T6KKE2_9RHOB</name>
<gene>
    <name evidence="4" type="ORF">C8N45_103290</name>
</gene>
<dbReference type="GO" id="GO:0016491">
    <property type="term" value="F:oxidoreductase activity"/>
    <property type="evidence" value="ECO:0007669"/>
    <property type="project" value="InterPro"/>
</dbReference>
<sequence length="380" mass="41254">MKTLIIGGGLSGLALAERLEAQGQDYHVLEARDRFGGRIMTEQLDGSYFDLGPAWFWPGQPRIEKLTARLGLKRFSQFATGELTYEDARGPVQRGLGFASMEGSWRLEGGLSRLTDALQDRLPQARKQVNAQVTGLEQTGNGIRATLSDGSAVKADRVVLAMPPRLAAGLVFSPALPTAALQAMTSVATWMAGQAKAVAVYERAFWREAGLSGDAISRRGPMIEIHDASPAEGGPYALFGFIGVPPKARADEQALREAIEAQLMRLFGKDAAAPRALFIKDWAFDPLTATLADAEPQYSHPAYGLPLALENLWEGRLILAGTEVAKGFGGYIEGALEAAETALERLEAKEHAYRKARDRRTYGRNLKEKCKGQSDDPPTR</sequence>
<reference evidence="4 5" key="1">
    <citation type="submission" date="2018-04" db="EMBL/GenBank/DDBJ databases">
        <title>Genomic Encyclopedia of Archaeal and Bacterial Type Strains, Phase II (KMG-II): from individual species to whole genera.</title>
        <authorList>
            <person name="Goeker M."/>
        </authorList>
    </citation>
    <scope>NUCLEOTIDE SEQUENCE [LARGE SCALE GENOMIC DNA]</scope>
    <source>
        <strain evidence="4 5">DSM 29955</strain>
    </source>
</reference>
<dbReference type="SUPFAM" id="SSF51905">
    <property type="entry name" value="FAD/NAD(P)-binding domain"/>
    <property type="match status" value="1"/>
</dbReference>
<dbReference type="SUPFAM" id="SSF54373">
    <property type="entry name" value="FAD-linked reductases, C-terminal domain"/>
    <property type="match status" value="1"/>
</dbReference>
<dbReference type="InterPro" id="IPR036188">
    <property type="entry name" value="FAD/NAD-bd_sf"/>
</dbReference>